<name>A0ABR8D6C1_9NOST</name>
<dbReference type="Proteomes" id="UP000661112">
    <property type="component" value="Unassembled WGS sequence"/>
</dbReference>
<sequence length="769" mass="88260">MSETFKPKKIAILGGGMASLTTAYELTSQPGWESLYEITIYQTGWRLGGKCATGRNLKPQTPNCEPDYRIEEHGLHIFFGFYENAFRLLKECYDELGGNGPFQTIEDAFKPHSLIVLEEYINRNWITVPFNFPTNSLVPWKGGGISSLWEHIRTTLKVIIQTYTEINNYDKSYSSLSSAASLAKQIELGKEITEFLLDSSLLHFPSQLIELFLQAPSFWGGWFKDINQYVGNILQDLDLTSEKVFLNLAHNLAQSLPNNTKTHRREHHQLILKLIDRFQKHLNCQIESKIAQNPNIFWRLTLIDLALANIRGLFADEVINFRSLNSLDEYNYIDWLRKHGAKESSVKSAFIRVLYDLVYAFPEGNINKPQLAAGVAIRILTTILFRYNGAIMWKMQSGMADVVITPLYEVLKRRGVKFKFFHTVKQLHLDKDQQSITSITLARQVNLKNPEQEYQPLITVKDIRCWPNEPLYDQIVDEESQKLQEKQINLESHWTPWPNVDQITLTKGNDFDIVLLGISIAALPFICSELLHAKKNPAHQKWINMLSQVKTVTTQGGQIWLKPALSQLGWQKSSPVLGAYVEPLDVYADMSEVLPRENWPCEHYPYNLAYFTGVIADPGIPPQTEYDFPAQAQKEVEQQAINFLNNHIGHLWPDATHPKNPRGLNWDLLVDIQNRQGVERFKAQYWRINIDPSERYVLSVPGSTKFRLKTDESGFDNLYLIGDWINNGYNSGCVEATVMSAMQATRAILKNCFDIKYTTEIIGERDSWF</sequence>
<dbReference type="SUPFAM" id="SSF51905">
    <property type="entry name" value="FAD/NAD(P)-binding domain"/>
    <property type="match status" value="1"/>
</dbReference>
<dbReference type="Pfam" id="PF13450">
    <property type="entry name" value="NAD_binding_8"/>
    <property type="match status" value="1"/>
</dbReference>
<dbReference type="EMBL" id="JACJSG010000022">
    <property type="protein sequence ID" value="MBD2502249.1"/>
    <property type="molecule type" value="Genomic_DNA"/>
</dbReference>
<dbReference type="InterPro" id="IPR036188">
    <property type="entry name" value="FAD/NAD-bd_sf"/>
</dbReference>
<evidence type="ECO:0000313" key="1">
    <source>
        <dbReference type="EMBL" id="MBD2502249.1"/>
    </source>
</evidence>
<dbReference type="PANTHER" id="PTHR43563:SF1">
    <property type="entry name" value="AMINE OXIDASE [FLAVIN-CONTAINING] B"/>
    <property type="match status" value="1"/>
</dbReference>
<organism evidence="1 2">
    <name type="scientific">Anabaena azotica FACHB-119</name>
    <dbReference type="NCBI Taxonomy" id="947527"/>
    <lineage>
        <taxon>Bacteria</taxon>
        <taxon>Bacillati</taxon>
        <taxon>Cyanobacteriota</taxon>
        <taxon>Cyanophyceae</taxon>
        <taxon>Nostocales</taxon>
        <taxon>Nostocaceae</taxon>
        <taxon>Anabaena</taxon>
        <taxon>Anabaena azotica</taxon>
    </lineage>
</organism>
<gene>
    <name evidence="1" type="ORF">H6G83_16810</name>
</gene>
<reference evidence="1 2" key="1">
    <citation type="journal article" date="2020" name="ISME J.">
        <title>Comparative genomics reveals insights into cyanobacterial evolution and habitat adaptation.</title>
        <authorList>
            <person name="Chen M.Y."/>
            <person name="Teng W.K."/>
            <person name="Zhao L."/>
            <person name="Hu C.X."/>
            <person name="Zhou Y.K."/>
            <person name="Han B.P."/>
            <person name="Song L.R."/>
            <person name="Shu W.S."/>
        </authorList>
    </citation>
    <scope>NUCLEOTIDE SEQUENCE [LARGE SCALE GENOMIC DNA]</scope>
    <source>
        <strain evidence="1 2">FACHB-119</strain>
    </source>
</reference>
<evidence type="ECO:0000313" key="2">
    <source>
        <dbReference type="Proteomes" id="UP000661112"/>
    </source>
</evidence>
<dbReference type="PANTHER" id="PTHR43563">
    <property type="entry name" value="AMINE OXIDASE"/>
    <property type="match status" value="1"/>
</dbReference>
<dbReference type="InterPro" id="IPR050703">
    <property type="entry name" value="Flavin_MAO"/>
</dbReference>
<keyword evidence="2" id="KW-1185">Reference proteome</keyword>
<accession>A0ABR8D6C1</accession>
<proteinExistence type="predicted"/>
<dbReference type="Gene3D" id="3.50.50.60">
    <property type="entry name" value="FAD/NAD(P)-binding domain"/>
    <property type="match status" value="1"/>
</dbReference>
<comment type="caution">
    <text evidence="1">The sequence shown here is derived from an EMBL/GenBank/DDBJ whole genome shotgun (WGS) entry which is preliminary data.</text>
</comment>
<dbReference type="RefSeq" id="WP_190474340.1">
    <property type="nucleotide sequence ID" value="NZ_JACJSG010000022.1"/>
</dbReference>
<protein>
    <submittedName>
        <fullName evidence="1">NAD(P)-binding protein</fullName>
    </submittedName>
</protein>